<dbReference type="Pfam" id="PF00326">
    <property type="entry name" value="Peptidase_S9"/>
    <property type="match status" value="1"/>
</dbReference>
<evidence type="ECO:0000256" key="5">
    <source>
        <dbReference type="ARBA" id="ARBA00045885"/>
    </source>
</evidence>
<dbReference type="PANTHER" id="PTHR42776">
    <property type="entry name" value="SERINE PEPTIDASE S9 FAMILY MEMBER"/>
    <property type="match status" value="1"/>
</dbReference>
<organism evidence="7 8">
    <name type="scientific">Dictyobacter aurantiacus</name>
    <dbReference type="NCBI Taxonomy" id="1936993"/>
    <lineage>
        <taxon>Bacteria</taxon>
        <taxon>Bacillati</taxon>
        <taxon>Chloroflexota</taxon>
        <taxon>Ktedonobacteria</taxon>
        <taxon>Ktedonobacterales</taxon>
        <taxon>Dictyobacteraceae</taxon>
        <taxon>Dictyobacter</taxon>
    </lineage>
</organism>
<dbReference type="GO" id="GO:0004252">
    <property type="term" value="F:serine-type endopeptidase activity"/>
    <property type="evidence" value="ECO:0007669"/>
    <property type="project" value="InterPro"/>
</dbReference>
<dbReference type="Gene3D" id="3.40.50.1820">
    <property type="entry name" value="alpha/beta hydrolase"/>
    <property type="match status" value="1"/>
</dbReference>
<dbReference type="SUPFAM" id="SSF53474">
    <property type="entry name" value="alpha/beta-Hydrolases"/>
    <property type="match status" value="1"/>
</dbReference>
<dbReference type="RefSeq" id="WP_126600318.1">
    <property type="nucleotide sequence ID" value="NZ_BIFQ01000002.1"/>
</dbReference>
<dbReference type="PANTHER" id="PTHR42776:SF27">
    <property type="entry name" value="DIPEPTIDYL PEPTIDASE FAMILY MEMBER 6"/>
    <property type="match status" value="1"/>
</dbReference>
<dbReference type="Proteomes" id="UP000287224">
    <property type="component" value="Unassembled WGS sequence"/>
</dbReference>
<evidence type="ECO:0000256" key="3">
    <source>
        <dbReference type="ARBA" id="ARBA00032284"/>
    </source>
</evidence>
<dbReference type="InterPro" id="IPR011044">
    <property type="entry name" value="Quino_amine_DH_bsu"/>
</dbReference>
<feature type="domain" description="Peptidase S9 prolyl oligopeptidase catalytic" evidence="6">
    <location>
        <begin position="409"/>
        <end position="609"/>
    </location>
</feature>
<sequence length="615" mass="68060">MLKPLSTDPQATWKQRFRAPMLGWSQIAHQAPQRGLVLSDLSGSYQLHAWDVLSGKLRQISNEPQGAFVGRLSGDGRYVYYLHDDDGDEVGHFVRVPFEGGEPQNLTPDLPPYLADPFINPTGRMLGFLVGKSTGIDLYIVPLGSDDSIGSVQHVYHNPIPGLHGRKLVALSSSGTTAVMISQPHNPFMYGQLLSIDLASGDVMDTLQEEQGGYVSMGDYSPVVGDERLWATLHHGDTQQHLVWNPRSGERFPLVLDTLDGAFAPCSWSPDGRSLLLKQDQQDGTRFAIYTLADHSVQVLDSLLGTYWCSYYGNAHEIYTHWGMIQDGAVLGPEIMALDTSQGQQRRTLLALEQVPAGRPWRSITFPSSDGQEIQAWLIIPDGEGPYPTIIDLHGGPHTQRTVDPAPDLQMWVDHGFAVCSVNYRGSTGFGQAFQDQVLGNPGYWEVEDIVAALHWLVNAGITNPQAVLLTGWSYGGYLTLLALGRYPKLWVAGMAGIAIADWALLYEDTHEALRPTRLLGGTPSERPEQYRISSPVTYAEQVKAPILVIQGRNDYGCPPRQIERYVARLQALGKWIEIDWFDSGHGSLVVEEKIAQYERMLTFAYATLTGDHTR</sequence>
<keyword evidence="8" id="KW-1185">Reference proteome</keyword>
<accession>A0A401ZME3</accession>
<name>A0A401ZME3_9CHLR</name>
<evidence type="ECO:0000256" key="4">
    <source>
        <dbReference type="ARBA" id="ARBA00032596"/>
    </source>
</evidence>
<dbReference type="SUPFAM" id="SSF50969">
    <property type="entry name" value="YVTN repeat-like/Quinoprotein amine dehydrogenase"/>
    <property type="match status" value="1"/>
</dbReference>
<dbReference type="EMBL" id="BIFQ01000002">
    <property type="protein sequence ID" value="GCE08047.1"/>
    <property type="molecule type" value="Genomic_DNA"/>
</dbReference>
<dbReference type="InterPro" id="IPR011042">
    <property type="entry name" value="6-blade_b-propeller_TolB-like"/>
</dbReference>
<evidence type="ECO:0000256" key="1">
    <source>
        <dbReference type="ARBA" id="ARBA00022801"/>
    </source>
</evidence>
<dbReference type="AlphaFoldDB" id="A0A401ZME3"/>
<dbReference type="GO" id="GO:0006508">
    <property type="term" value="P:proteolysis"/>
    <property type="evidence" value="ECO:0007669"/>
    <property type="project" value="InterPro"/>
</dbReference>
<evidence type="ECO:0000259" key="6">
    <source>
        <dbReference type="Pfam" id="PF00326"/>
    </source>
</evidence>
<proteinExistence type="predicted"/>
<evidence type="ECO:0000313" key="7">
    <source>
        <dbReference type="EMBL" id="GCE08047.1"/>
    </source>
</evidence>
<gene>
    <name evidence="7" type="ORF">KDAU_53760</name>
</gene>
<comment type="function">
    <text evidence="5">This enzyme catalyzes the hydrolysis of the N-terminal peptide bond of an N-acetylated peptide to generate an N-acetylated amino acid and a peptide with a free N-terminus. It preferentially cleaves off Ac-Ala, Ac-Met and Ac-Ser. Also, involved in the degradation of oxidized and glycated proteins.</text>
</comment>
<keyword evidence="2" id="KW-0007">Acetylation</keyword>
<protein>
    <recommendedName>
        <fullName evidence="4">Acyl-peptide hydrolase</fullName>
    </recommendedName>
    <alternativeName>
        <fullName evidence="3">Acylaminoacyl-peptidase</fullName>
    </alternativeName>
</protein>
<dbReference type="PROSITE" id="PS00708">
    <property type="entry name" value="PRO_ENDOPEP_SER"/>
    <property type="match status" value="1"/>
</dbReference>
<reference evidence="8" key="1">
    <citation type="submission" date="2018-12" db="EMBL/GenBank/DDBJ databases">
        <title>Tengunoibacter tsumagoiensis gen. nov., sp. nov., Dictyobacter kobayashii sp. nov., D. alpinus sp. nov., and D. joshuensis sp. nov. and description of Dictyobacteraceae fam. nov. within the order Ktedonobacterales isolated from Tengu-no-mugimeshi.</title>
        <authorList>
            <person name="Wang C.M."/>
            <person name="Zheng Y."/>
            <person name="Sakai Y."/>
            <person name="Toyoda A."/>
            <person name="Minakuchi Y."/>
            <person name="Abe K."/>
            <person name="Yokota A."/>
            <person name="Yabe S."/>
        </authorList>
    </citation>
    <scope>NUCLEOTIDE SEQUENCE [LARGE SCALE GENOMIC DNA]</scope>
    <source>
        <strain evidence="8">S-27</strain>
    </source>
</reference>
<keyword evidence="1 7" id="KW-0378">Hydrolase</keyword>
<dbReference type="Gene3D" id="2.120.10.30">
    <property type="entry name" value="TolB, C-terminal domain"/>
    <property type="match status" value="1"/>
</dbReference>
<dbReference type="InterPro" id="IPR002471">
    <property type="entry name" value="Pept_S9_AS"/>
</dbReference>
<dbReference type="InterPro" id="IPR029058">
    <property type="entry name" value="AB_hydrolase_fold"/>
</dbReference>
<comment type="caution">
    <text evidence="7">The sequence shown here is derived from an EMBL/GenBank/DDBJ whole genome shotgun (WGS) entry which is preliminary data.</text>
</comment>
<evidence type="ECO:0000313" key="8">
    <source>
        <dbReference type="Proteomes" id="UP000287224"/>
    </source>
</evidence>
<evidence type="ECO:0000256" key="2">
    <source>
        <dbReference type="ARBA" id="ARBA00022990"/>
    </source>
</evidence>
<dbReference type="InterPro" id="IPR001375">
    <property type="entry name" value="Peptidase_S9_cat"/>
</dbReference>
<dbReference type="OrthoDB" id="262125at2"/>